<accession>A0ABY0MTM0</accession>
<keyword evidence="2 5" id="KW-0547">Nucleotide-binding</keyword>
<keyword evidence="1" id="KW-0808">Transferase</keyword>
<evidence type="ECO:0000313" key="8">
    <source>
        <dbReference type="EMBL" id="SDD99400.1"/>
    </source>
</evidence>
<dbReference type="PANTHER" id="PTHR43289:SF6">
    <property type="entry name" value="SERINE_THREONINE-PROTEIN KINASE NEKL-3"/>
    <property type="match status" value="1"/>
</dbReference>
<sequence length="496" mass="52560">MSRSSLVGTVLGQKYRLRQRIGVGGMGTVYEAEQLDVGQTVAVKVLRQHLLGEPAVHARFRREAQATAGVKHPNIVEVMDFHDAPDEPPFLVMELLKGQTLKSLLKKEGPLPVGRAAAIAHQLATALVAAHHAGVVHRDIKPDNIFLVDSGTEALHVKLLDFGVARLMHEDDATALGTESGAWVGTPSYMAPEQIRCRPVDGRADIYSLGACLYQMVTGQRPIDVADNVALLSAVMHQVPAPLSGVRTDVPDGFSQVVARTLEKDPATRYADSHELAQALEPWIRAAPVAAPSPPQPEVASAAPPEPANTAPVPSTPVPAEHAATAHTRSGPEPVLIAAEHIPPPHTRSRLQTLLMVASALAVGLAATGGLVLTASGMMPTEEPARLRAVELPRLTENGTAAPAPRGYADGWVAESIEGRLPALDSCYARNGEDAACRQDTYAVVYSPEGIVLGARMHPPQLIPLAQCINKALRGLSLGKPRQAIAGAATVTLRRE</sequence>
<feature type="domain" description="Protein kinase" evidence="7">
    <location>
        <begin position="15"/>
        <end position="284"/>
    </location>
</feature>
<evidence type="ECO:0000256" key="2">
    <source>
        <dbReference type="ARBA" id="ARBA00022741"/>
    </source>
</evidence>
<dbReference type="InterPro" id="IPR008271">
    <property type="entry name" value="Ser/Thr_kinase_AS"/>
</dbReference>
<feature type="region of interest" description="Disordered" evidence="6">
    <location>
        <begin position="289"/>
        <end position="329"/>
    </location>
</feature>
<keyword evidence="9" id="KW-1185">Reference proteome</keyword>
<dbReference type="PANTHER" id="PTHR43289">
    <property type="entry name" value="MITOGEN-ACTIVATED PROTEIN KINASE KINASE KINASE 20-RELATED"/>
    <property type="match status" value="1"/>
</dbReference>
<proteinExistence type="predicted"/>
<dbReference type="InterPro" id="IPR011009">
    <property type="entry name" value="Kinase-like_dom_sf"/>
</dbReference>
<gene>
    <name evidence="8" type="ORF">SAMN04488504_103573</name>
</gene>
<feature type="binding site" evidence="5">
    <location>
        <position position="44"/>
    </location>
    <ligand>
        <name>ATP</name>
        <dbReference type="ChEBI" id="CHEBI:30616"/>
    </ligand>
</feature>
<dbReference type="PROSITE" id="PS00107">
    <property type="entry name" value="PROTEIN_KINASE_ATP"/>
    <property type="match status" value="1"/>
</dbReference>
<dbReference type="InterPro" id="IPR017441">
    <property type="entry name" value="Protein_kinase_ATP_BS"/>
</dbReference>
<dbReference type="SMART" id="SM00220">
    <property type="entry name" value="S_TKc"/>
    <property type="match status" value="1"/>
</dbReference>
<dbReference type="EMBL" id="FNAJ01000003">
    <property type="protein sequence ID" value="SDD99400.1"/>
    <property type="molecule type" value="Genomic_DNA"/>
</dbReference>
<dbReference type="Gene3D" id="3.30.200.20">
    <property type="entry name" value="Phosphorylase Kinase, domain 1"/>
    <property type="match status" value="1"/>
</dbReference>
<evidence type="ECO:0000256" key="1">
    <source>
        <dbReference type="ARBA" id="ARBA00022679"/>
    </source>
</evidence>
<evidence type="ECO:0000313" key="9">
    <source>
        <dbReference type="Proteomes" id="UP000198717"/>
    </source>
</evidence>
<dbReference type="Proteomes" id="UP000198717">
    <property type="component" value="Unassembled WGS sequence"/>
</dbReference>
<evidence type="ECO:0000256" key="4">
    <source>
        <dbReference type="ARBA" id="ARBA00022840"/>
    </source>
</evidence>
<protein>
    <submittedName>
        <fullName evidence="8">Serine/threonine protein kinase</fullName>
    </submittedName>
</protein>
<evidence type="ECO:0000256" key="3">
    <source>
        <dbReference type="ARBA" id="ARBA00022777"/>
    </source>
</evidence>
<keyword evidence="8" id="KW-0723">Serine/threonine-protein kinase</keyword>
<comment type="caution">
    <text evidence="8">The sequence shown here is derived from an EMBL/GenBank/DDBJ whole genome shotgun (WGS) entry which is preliminary data.</text>
</comment>
<dbReference type="Gene3D" id="1.10.510.10">
    <property type="entry name" value="Transferase(Phosphotransferase) domain 1"/>
    <property type="match status" value="1"/>
</dbReference>
<keyword evidence="4 5" id="KW-0067">ATP-binding</keyword>
<dbReference type="CDD" id="cd14014">
    <property type="entry name" value="STKc_PknB_like"/>
    <property type="match status" value="1"/>
</dbReference>
<evidence type="ECO:0000259" key="7">
    <source>
        <dbReference type="PROSITE" id="PS50011"/>
    </source>
</evidence>
<name>A0ABY0MTM0_9BACT</name>
<dbReference type="Pfam" id="PF00069">
    <property type="entry name" value="Pkinase"/>
    <property type="match status" value="1"/>
</dbReference>
<dbReference type="PROSITE" id="PS50011">
    <property type="entry name" value="PROTEIN_KINASE_DOM"/>
    <property type="match status" value="1"/>
</dbReference>
<dbReference type="PROSITE" id="PS00108">
    <property type="entry name" value="PROTEIN_KINASE_ST"/>
    <property type="match status" value="1"/>
</dbReference>
<dbReference type="RefSeq" id="WP_090489796.1">
    <property type="nucleotide sequence ID" value="NZ_BJVY01000021.1"/>
</dbReference>
<dbReference type="InterPro" id="IPR000719">
    <property type="entry name" value="Prot_kinase_dom"/>
</dbReference>
<dbReference type="SUPFAM" id="SSF56112">
    <property type="entry name" value="Protein kinase-like (PK-like)"/>
    <property type="match status" value="1"/>
</dbReference>
<reference evidence="8 9" key="1">
    <citation type="submission" date="2016-10" db="EMBL/GenBank/DDBJ databases">
        <authorList>
            <person name="Varghese N."/>
            <person name="Submissions S."/>
        </authorList>
    </citation>
    <scope>NUCLEOTIDE SEQUENCE [LARGE SCALE GENOMIC DNA]</scope>
    <source>
        <strain evidence="8 9">DSM 2260</strain>
    </source>
</reference>
<evidence type="ECO:0000256" key="6">
    <source>
        <dbReference type="SAM" id="MobiDB-lite"/>
    </source>
</evidence>
<keyword evidence="3 8" id="KW-0418">Kinase</keyword>
<dbReference type="GO" id="GO:0004674">
    <property type="term" value="F:protein serine/threonine kinase activity"/>
    <property type="evidence" value="ECO:0007669"/>
    <property type="project" value="UniProtKB-KW"/>
</dbReference>
<organism evidence="8 9">
    <name type="scientific">Myxococcus virescens</name>
    <dbReference type="NCBI Taxonomy" id="83456"/>
    <lineage>
        <taxon>Bacteria</taxon>
        <taxon>Pseudomonadati</taxon>
        <taxon>Myxococcota</taxon>
        <taxon>Myxococcia</taxon>
        <taxon>Myxococcales</taxon>
        <taxon>Cystobacterineae</taxon>
        <taxon>Myxococcaceae</taxon>
        <taxon>Myxococcus</taxon>
    </lineage>
</organism>
<evidence type="ECO:0000256" key="5">
    <source>
        <dbReference type="PROSITE-ProRule" id="PRU10141"/>
    </source>
</evidence>